<dbReference type="InterPro" id="IPR003141">
    <property type="entry name" value="Pol/His_phosphatase_N"/>
</dbReference>
<dbReference type="InterPro" id="IPR016195">
    <property type="entry name" value="Pol/histidinol_Pase-like"/>
</dbReference>
<dbReference type="InterPro" id="IPR004013">
    <property type="entry name" value="PHP_dom"/>
</dbReference>
<keyword evidence="3" id="KW-1185">Reference proteome</keyword>
<dbReference type="Pfam" id="PF02811">
    <property type="entry name" value="PHP"/>
    <property type="match status" value="1"/>
</dbReference>
<dbReference type="KEGG" id="dalk:DSCA_39200"/>
<dbReference type="Proteomes" id="UP000427906">
    <property type="component" value="Chromosome"/>
</dbReference>
<protein>
    <submittedName>
        <fullName evidence="2">PHP-like protein</fullName>
    </submittedName>
</protein>
<sequence>MKKPLASDPRTGIDLHVHSTASDGTLTPSEILAMAVRLGLKAIAITDHDSLSGSAAAVAGGIPSTLRFLTGIEISAASPEGYRVNGSVHILGYGIDPDHGGLNAMLRVLKRSRENRNPQIIAQLNALGLDLSTDELARVVGGATAGRPHIARLMVAKGMAASINDAFDRFLGKNRPAYVEKYRVPMAEAIGTINDAGGIAVLAHPYLTGLTDPTTFEAFLLTLQTMGLKGIEAIYPGHNEAATAEYCRLARKYDLLITGGTDFHGEVTPGIRMGSGDGSFFVPYSIYEKLMERLGR</sequence>
<evidence type="ECO:0000313" key="3">
    <source>
        <dbReference type="Proteomes" id="UP000427906"/>
    </source>
</evidence>
<feature type="domain" description="Polymerase/histidinol phosphatase N-terminal" evidence="1">
    <location>
        <begin position="13"/>
        <end position="78"/>
    </location>
</feature>
<accession>A0A5K7YNX1</accession>
<dbReference type="InterPro" id="IPR052018">
    <property type="entry name" value="PHP_domain"/>
</dbReference>
<dbReference type="SUPFAM" id="SSF89550">
    <property type="entry name" value="PHP domain-like"/>
    <property type="match status" value="1"/>
</dbReference>
<dbReference type="RefSeq" id="WP_231716219.1">
    <property type="nucleotide sequence ID" value="NZ_AP021874.1"/>
</dbReference>
<evidence type="ECO:0000313" key="2">
    <source>
        <dbReference type="EMBL" id="BBO69990.1"/>
    </source>
</evidence>
<gene>
    <name evidence="2" type="ORF">DSCA_39200</name>
</gene>
<evidence type="ECO:0000259" key="1">
    <source>
        <dbReference type="SMART" id="SM00481"/>
    </source>
</evidence>
<dbReference type="CDD" id="cd07438">
    <property type="entry name" value="PHP_HisPPase_AMP"/>
    <property type="match status" value="1"/>
</dbReference>
<name>A0A5K7YNX1_9BACT</name>
<dbReference type="PANTHER" id="PTHR42924">
    <property type="entry name" value="EXONUCLEASE"/>
    <property type="match status" value="1"/>
</dbReference>
<dbReference type="SMART" id="SM00481">
    <property type="entry name" value="POLIIIAc"/>
    <property type="match status" value="1"/>
</dbReference>
<dbReference type="GO" id="GO:0035312">
    <property type="term" value="F:5'-3' DNA exonuclease activity"/>
    <property type="evidence" value="ECO:0007669"/>
    <property type="project" value="TreeGrafter"/>
</dbReference>
<dbReference type="EMBL" id="AP021874">
    <property type="protein sequence ID" value="BBO69990.1"/>
    <property type="molecule type" value="Genomic_DNA"/>
</dbReference>
<reference evidence="2 3" key="1">
    <citation type="submission" date="2019-11" db="EMBL/GenBank/DDBJ databases">
        <title>Comparative genomics of hydrocarbon-degrading Desulfosarcina strains.</title>
        <authorList>
            <person name="Watanabe M."/>
            <person name="Kojima H."/>
            <person name="Fukui M."/>
        </authorList>
    </citation>
    <scope>NUCLEOTIDE SEQUENCE [LARGE SCALE GENOMIC DNA]</scope>
    <source>
        <strain evidence="2 3">PL12</strain>
    </source>
</reference>
<dbReference type="PANTHER" id="PTHR42924:SF3">
    <property type="entry name" value="POLYMERASE_HISTIDINOL PHOSPHATASE N-TERMINAL DOMAIN-CONTAINING PROTEIN"/>
    <property type="match status" value="1"/>
</dbReference>
<organism evidence="2 3">
    <name type="scientific">Desulfosarcina alkanivorans</name>
    <dbReference type="NCBI Taxonomy" id="571177"/>
    <lineage>
        <taxon>Bacteria</taxon>
        <taxon>Pseudomonadati</taxon>
        <taxon>Thermodesulfobacteriota</taxon>
        <taxon>Desulfobacteria</taxon>
        <taxon>Desulfobacterales</taxon>
        <taxon>Desulfosarcinaceae</taxon>
        <taxon>Desulfosarcina</taxon>
    </lineage>
</organism>
<dbReference type="Gene3D" id="3.20.20.140">
    <property type="entry name" value="Metal-dependent hydrolases"/>
    <property type="match status" value="1"/>
</dbReference>
<dbReference type="AlphaFoldDB" id="A0A5K7YNX1"/>
<dbReference type="Gene3D" id="1.10.150.650">
    <property type="match status" value="1"/>
</dbReference>
<dbReference type="GO" id="GO:0004534">
    <property type="term" value="F:5'-3' RNA exonuclease activity"/>
    <property type="evidence" value="ECO:0007669"/>
    <property type="project" value="TreeGrafter"/>
</dbReference>
<proteinExistence type="predicted"/>